<accession>A0ACB6Z3T9</accession>
<protein>
    <submittedName>
        <fullName evidence="1">Kinase-like protein</fullName>
    </submittedName>
</protein>
<gene>
    <name evidence="1" type="ORF">BDM02DRAFT_3174834</name>
</gene>
<reference evidence="1" key="1">
    <citation type="submission" date="2019-10" db="EMBL/GenBank/DDBJ databases">
        <authorList>
            <consortium name="DOE Joint Genome Institute"/>
            <person name="Kuo A."/>
            <person name="Miyauchi S."/>
            <person name="Kiss E."/>
            <person name="Drula E."/>
            <person name="Kohler A."/>
            <person name="Sanchez-Garcia M."/>
            <person name="Andreopoulos B."/>
            <person name="Barry K.W."/>
            <person name="Bonito G."/>
            <person name="Buee M."/>
            <person name="Carver A."/>
            <person name="Chen C."/>
            <person name="Cichocki N."/>
            <person name="Clum A."/>
            <person name="Culley D."/>
            <person name="Crous P.W."/>
            <person name="Fauchery L."/>
            <person name="Girlanda M."/>
            <person name="Hayes R."/>
            <person name="Keri Z."/>
            <person name="Labutti K."/>
            <person name="Lipzen A."/>
            <person name="Lombard V."/>
            <person name="Magnuson J."/>
            <person name="Maillard F."/>
            <person name="Morin E."/>
            <person name="Murat C."/>
            <person name="Nolan M."/>
            <person name="Ohm R."/>
            <person name="Pangilinan J."/>
            <person name="Pereira M."/>
            <person name="Perotto S."/>
            <person name="Peter M."/>
            <person name="Riley R."/>
            <person name="Sitrit Y."/>
            <person name="Stielow B."/>
            <person name="Szollosi G."/>
            <person name="Zifcakova L."/>
            <person name="Stursova M."/>
            <person name="Spatafora J.W."/>
            <person name="Tedersoo L."/>
            <person name="Vaario L.-M."/>
            <person name="Yamada A."/>
            <person name="Yan M."/>
            <person name="Wang P."/>
            <person name="Xu J."/>
            <person name="Bruns T."/>
            <person name="Baldrian P."/>
            <person name="Vilgalys R."/>
            <person name="Henrissat B."/>
            <person name="Grigoriev I.V."/>
            <person name="Hibbett D."/>
            <person name="Nagy L.G."/>
            <person name="Martin F.M."/>
        </authorList>
    </citation>
    <scope>NUCLEOTIDE SEQUENCE</scope>
    <source>
        <strain evidence="1">P2</strain>
    </source>
</reference>
<sequence length="236" mass="26050">MSSPSPPVLQELHRLDRSSSRFHDQITNVLYGKEYMRCVENLQGNDLVWLVDYLDGALGVLDPSSPAFRKCLHKLRSICGTSAILPTSYTISSDLLDVSQDPFASGGYGDVYQGTLEGEKVCIKRVRVYTQDGPQKSNKAFCQEAVMWRRMIHPNVLPLLGITTAPFQLISNWIPGGDLPQYIKKHPDADRLGLLSDIARGLCHLHSCNVIHGDLKGRNVLVDNSGQACIADFGLA</sequence>
<evidence type="ECO:0000313" key="2">
    <source>
        <dbReference type="Proteomes" id="UP000886501"/>
    </source>
</evidence>
<comment type="caution">
    <text evidence="1">The sequence shown here is derived from an EMBL/GenBank/DDBJ whole genome shotgun (WGS) entry which is preliminary data.</text>
</comment>
<evidence type="ECO:0000313" key="1">
    <source>
        <dbReference type="EMBL" id="KAF9644320.1"/>
    </source>
</evidence>
<feature type="non-terminal residue" evidence="1">
    <location>
        <position position="236"/>
    </location>
</feature>
<reference evidence="1" key="2">
    <citation type="journal article" date="2020" name="Nat. Commun.">
        <title>Large-scale genome sequencing of mycorrhizal fungi provides insights into the early evolution of symbiotic traits.</title>
        <authorList>
            <person name="Miyauchi S."/>
            <person name="Kiss E."/>
            <person name="Kuo A."/>
            <person name="Drula E."/>
            <person name="Kohler A."/>
            <person name="Sanchez-Garcia M."/>
            <person name="Morin E."/>
            <person name="Andreopoulos B."/>
            <person name="Barry K.W."/>
            <person name="Bonito G."/>
            <person name="Buee M."/>
            <person name="Carver A."/>
            <person name="Chen C."/>
            <person name="Cichocki N."/>
            <person name="Clum A."/>
            <person name="Culley D."/>
            <person name="Crous P.W."/>
            <person name="Fauchery L."/>
            <person name="Girlanda M."/>
            <person name="Hayes R.D."/>
            <person name="Keri Z."/>
            <person name="LaButti K."/>
            <person name="Lipzen A."/>
            <person name="Lombard V."/>
            <person name="Magnuson J."/>
            <person name="Maillard F."/>
            <person name="Murat C."/>
            <person name="Nolan M."/>
            <person name="Ohm R.A."/>
            <person name="Pangilinan J."/>
            <person name="Pereira M.F."/>
            <person name="Perotto S."/>
            <person name="Peter M."/>
            <person name="Pfister S."/>
            <person name="Riley R."/>
            <person name="Sitrit Y."/>
            <person name="Stielow J.B."/>
            <person name="Szollosi G."/>
            <person name="Zifcakova L."/>
            <person name="Stursova M."/>
            <person name="Spatafora J.W."/>
            <person name="Tedersoo L."/>
            <person name="Vaario L.M."/>
            <person name="Yamada A."/>
            <person name="Yan M."/>
            <person name="Wang P."/>
            <person name="Xu J."/>
            <person name="Bruns T."/>
            <person name="Baldrian P."/>
            <person name="Vilgalys R."/>
            <person name="Dunand C."/>
            <person name="Henrissat B."/>
            <person name="Grigoriev I.V."/>
            <person name="Hibbett D."/>
            <person name="Nagy L.G."/>
            <person name="Martin F.M."/>
        </authorList>
    </citation>
    <scope>NUCLEOTIDE SEQUENCE</scope>
    <source>
        <strain evidence="1">P2</strain>
    </source>
</reference>
<dbReference type="Proteomes" id="UP000886501">
    <property type="component" value="Unassembled WGS sequence"/>
</dbReference>
<organism evidence="1 2">
    <name type="scientific">Thelephora ganbajun</name>
    <name type="common">Ganba fungus</name>
    <dbReference type="NCBI Taxonomy" id="370292"/>
    <lineage>
        <taxon>Eukaryota</taxon>
        <taxon>Fungi</taxon>
        <taxon>Dikarya</taxon>
        <taxon>Basidiomycota</taxon>
        <taxon>Agaricomycotina</taxon>
        <taxon>Agaricomycetes</taxon>
        <taxon>Thelephorales</taxon>
        <taxon>Thelephoraceae</taxon>
        <taxon>Thelephora</taxon>
    </lineage>
</organism>
<dbReference type="EMBL" id="MU118147">
    <property type="protein sequence ID" value="KAF9644320.1"/>
    <property type="molecule type" value="Genomic_DNA"/>
</dbReference>
<keyword evidence="2" id="KW-1185">Reference proteome</keyword>
<name>A0ACB6Z3T9_THEGA</name>
<proteinExistence type="predicted"/>